<dbReference type="PANTHER" id="PTHR10138:SF0">
    <property type="entry name" value="TRYPTOPHAN 2,3-DIOXYGENASE"/>
    <property type="match status" value="1"/>
</dbReference>
<name>A0A841H768_9BACT</name>
<dbReference type="Proteomes" id="UP000582837">
    <property type="component" value="Unassembled WGS sequence"/>
</dbReference>
<dbReference type="EMBL" id="JACHIA010000034">
    <property type="protein sequence ID" value="MBB6073947.1"/>
    <property type="molecule type" value="Genomic_DNA"/>
</dbReference>
<dbReference type="EC" id="1.13.11.11" evidence="1"/>
<dbReference type="Pfam" id="PF03301">
    <property type="entry name" value="Trp_dioxygenase"/>
    <property type="match status" value="2"/>
</dbReference>
<reference evidence="1 2" key="1">
    <citation type="submission" date="2020-08" db="EMBL/GenBank/DDBJ databases">
        <title>Genomic Encyclopedia of Type Strains, Phase IV (KMG-IV): sequencing the most valuable type-strain genomes for metagenomic binning, comparative biology and taxonomic classification.</title>
        <authorList>
            <person name="Goeker M."/>
        </authorList>
    </citation>
    <scope>NUCLEOTIDE SEQUENCE [LARGE SCALE GENOMIC DNA]</scope>
    <source>
        <strain evidence="1 2">DSM 29007</strain>
    </source>
</reference>
<dbReference type="InterPro" id="IPR004981">
    <property type="entry name" value="Trp_2_3_dOase"/>
</dbReference>
<evidence type="ECO:0000313" key="2">
    <source>
        <dbReference type="Proteomes" id="UP000582837"/>
    </source>
</evidence>
<gene>
    <name evidence="1" type="ORF">HNQ61_005628</name>
</gene>
<sequence>MTASTTMLPCGHTVRDTAQTHYCTYLHLPQLLSLQPDGEAARHPDEHLFVVTHQSFELWFAQLRTDLPRVIAALDADDLGMATWLMGRCTAVVRMFTPMMRVLETMTLGGFYSFRHHLVPASGGESGQWHEVEILSGAREPEFRRYLESEINPDPRHGPHSRLWTPALAALWDAPSVRTAAEAAFARRGADPADAYAASHGTGEQWDLVHLAEALLEYDEEVRMWRFVHARTAERTLGPDVHGTANSSGVRFLEHMATHRESFFPFLWRARGTLWDRMQPAQG</sequence>
<proteinExistence type="predicted"/>
<protein>
    <submittedName>
        <fullName evidence="1">Tryptophan 2,3-dioxygenase</fullName>
        <ecNumber evidence="1">1.13.11.11</ecNumber>
    </submittedName>
</protein>
<keyword evidence="1" id="KW-0223">Dioxygenase</keyword>
<dbReference type="GO" id="GO:0020037">
    <property type="term" value="F:heme binding"/>
    <property type="evidence" value="ECO:0007669"/>
    <property type="project" value="InterPro"/>
</dbReference>
<dbReference type="SUPFAM" id="SSF140959">
    <property type="entry name" value="Indolic compounds 2,3-dioxygenase-like"/>
    <property type="match status" value="1"/>
</dbReference>
<keyword evidence="1" id="KW-0560">Oxidoreductase</keyword>
<organism evidence="1 2">
    <name type="scientific">Longimicrobium terrae</name>
    <dbReference type="NCBI Taxonomy" id="1639882"/>
    <lineage>
        <taxon>Bacteria</taxon>
        <taxon>Pseudomonadati</taxon>
        <taxon>Gemmatimonadota</taxon>
        <taxon>Longimicrobiia</taxon>
        <taxon>Longimicrobiales</taxon>
        <taxon>Longimicrobiaceae</taxon>
        <taxon>Longimicrobium</taxon>
    </lineage>
</organism>
<dbReference type="GO" id="GO:0019442">
    <property type="term" value="P:L-tryptophan catabolic process to acetyl-CoA"/>
    <property type="evidence" value="ECO:0007669"/>
    <property type="project" value="TreeGrafter"/>
</dbReference>
<dbReference type="PANTHER" id="PTHR10138">
    <property type="entry name" value="TRYPTOPHAN 2,3-DIOXYGENASE"/>
    <property type="match status" value="1"/>
</dbReference>
<dbReference type="Gene3D" id="1.20.58.480">
    <property type="match status" value="1"/>
</dbReference>
<dbReference type="GO" id="GO:0004833">
    <property type="term" value="F:L-tryptophan 2,3-dioxygenase activity"/>
    <property type="evidence" value="ECO:0007669"/>
    <property type="project" value="UniProtKB-EC"/>
</dbReference>
<dbReference type="GO" id="GO:0046872">
    <property type="term" value="F:metal ion binding"/>
    <property type="evidence" value="ECO:0007669"/>
    <property type="project" value="InterPro"/>
</dbReference>
<dbReference type="AlphaFoldDB" id="A0A841H768"/>
<evidence type="ECO:0000313" key="1">
    <source>
        <dbReference type="EMBL" id="MBB6073947.1"/>
    </source>
</evidence>
<comment type="caution">
    <text evidence="1">The sequence shown here is derived from an EMBL/GenBank/DDBJ whole genome shotgun (WGS) entry which is preliminary data.</text>
</comment>
<dbReference type="RefSeq" id="WP_170033620.1">
    <property type="nucleotide sequence ID" value="NZ_JABDTL010000001.1"/>
</dbReference>
<dbReference type="GO" id="GO:0019441">
    <property type="term" value="P:L-tryptophan catabolic process to kynurenine"/>
    <property type="evidence" value="ECO:0007669"/>
    <property type="project" value="InterPro"/>
</dbReference>
<keyword evidence="2" id="KW-1185">Reference proteome</keyword>
<accession>A0A841H768</accession>
<dbReference type="InterPro" id="IPR037217">
    <property type="entry name" value="Trp/Indoleamine_2_3_dOase-like"/>
</dbReference>